<dbReference type="RefSeq" id="WP_006103828.1">
    <property type="nucleotide sequence ID" value="NZ_DS989860.1"/>
</dbReference>
<name>B4VYL5_9CYAN</name>
<dbReference type="Pfam" id="PF21900">
    <property type="entry name" value="DUF6920"/>
    <property type="match status" value="1"/>
</dbReference>
<dbReference type="InterPro" id="IPR054213">
    <property type="entry name" value="DUF6920"/>
</dbReference>
<proteinExistence type="predicted"/>
<protein>
    <submittedName>
        <fullName evidence="1">Uncharacterized protein</fullName>
    </submittedName>
</protein>
<dbReference type="EMBL" id="DS989860">
    <property type="protein sequence ID" value="EDX73026.1"/>
    <property type="molecule type" value="Genomic_DNA"/>
</dbReference>
<accession>B4VYL5</accession>
<dbReference type="AlphaFoldDB" id="B4VYL5"/>
<sequence>MSQAVSLNELWESTPPSESVFQPDQLVGLPEAVQRYLNHAIAPGTPLASAVRLRMHGEIKLRGWLPFTAEQVISWRRGFIWRAAVRMNGLPIWGSDRMVDGVGGMRWKLLGLFPVMTASGADITRSTVGRMLAELVWLPSVLCQRDVSWTTPDAVHAHASLTLFGESTDLILTIDNQGQLESVKLRRWNNPEGAEFHYVDFGGLVEAEGTFGGYTIPTRLLVGWHFGSERFESEKAFFRATIDQAIYR</sequence>
<dbReference type="HOGENOM" id="CLU_087930_0_0_3"/>
<keyword evidence="2" id="KW-1185">Reference proteome</keyword>
<gene>
    <name evidence="1" type="ORF">MC7420_2644</name>
</gene>
<evidence type="ECO:0000313" key="2">
    <source>
        <dbReference type="Proteomes" id="UP000003835"/>
    </source>
</evidence>
<organism evidence="1 2">
    <name type="scientific">Coleofasciculus chthonoplastes PCC 7420</name>
    <dbReference type="NCBI Taxonomy" id="118168"/>
    <lineage>
        <taxon>Bacteria</taxon>
        <taxon>Bacillati</taxon>
        <taxon>Cyanobacteriota</taxon>
        <taxon>Cyanophyceae</taxon>
        <taxon>Coleofasciculales</taxon>
        <taxon>Coleofasciculaceae</taxon>
        <taxon>Coleofasciculus</taxon>
    </lineage>
</organism>
<dbReference type="eggNOG" id="ENOG502ZA6T">
    <property type="taxonomic scope" value="Bacteria"/>
</dbReference>
<dbReference type="STRING" id="118168.MC7420_2644"/>
<dbReference type="Proteomes" id="UP000003835">
    <property type="component" value="Unassembled WGS sequence"/>
</dbReference>
<evidence type="ECO:0000313" key="1">
    <source>
        <dbReference type="EMBL" id="EDX73026.1"/>
    </source>
</evidence>
<reference evidence="1 2" key="1">
    <citation type="submission" date="2008-07" db="EMBL/GenBank/DDBJ databases">
        <authorList>
            <person name="Tandeau de Marsac N."/>
            <person name="Ferriera S."/>
            <person name="Johnson J."/>
            <person name="Kravitz S."/>
            <person name="Beeson K."/>
            <person name="Sutton G."/>
            <person name="Rogers Y.-H."/>
            <person name="Friedman R."/>
            <person name="Frazier M."/>
            <person name="Venter J.C."/>
        </authorList>
    </citation>
    <scope>NUCLEOTIDE SEQUENCE [LARGE SCALE GENOMIC DNA]</scope>
    <source>
        <strain evidence="1 2">PCC 7420</strain>
    </source>
</reference>
<dbReference type="OrthoDB" id="9786534at2"/>